<dbReference type="EMBL" id="CP001678">
    <property type="protein sequence ID" value="ACT58345.1"/>
    <property type="molecule type" value="Genomic_DNA"/>
</dbReference>
<gene>
    <name evidence="1" type="ordered locus">Hbal_0643</name>
</gene>
<dbReference type="PANTHER" id="PTHR13061">
    <property type="entry name" value="DYNACTIN SUBUNIT P25"/>
    <property type="match status" value="1"/>
</dbReference>
<dbReference type="InterPro" id="IPR001451">
    <property type="entry name" value="Hexapep"/>
</dbReference>
<name>C6XNU2_HIRBI</name>
<dbReference type="CDD" id="cd04645">
    <property type="entry name" value="LbH_gamma_CA_like"/>
    <property type="match status" value="1"/>
</dbReference>
<dbReference type="PANTHER" id="PTHR13061:SF29">
    <property type="entry name" value="GAMMA CARBONIC ANHYDRASE-LIKE 1, MITOCHONDRIAL-RELATED"/>
    <property type="match status" value="1"/>
</dbReference>
<keyword evidence="2" id="KW-1185">Reference proteome</keyword>
<dbReference type="RefSeq" id="WP_015826495.1">
    <property type="nucleotide sequence ID" value="NC_012982.1"/>
</dbReference>
<dbReference type="InterPro" id="IPR011004">
    <property type="entry name" value="Trimer_LpxA-like_sf"/>
</dbReference>
<dbReference type="Gene3D" id="2.160.10.10">
    <property type="entry name" value="Hexapeptide repeat proteins"/>
    <property type="match status" value="1"/>
</dbReference>
<reference evidence="2" key="1">
    <citation type="journal article" date="2011" name="J. Bacteriol.">
        <title>Genome sequences of eight morphologically diverse alphaproteobacteria.</title>
        <authorList>
            <consortium name="US DOE Joint Genome Institute"/>
            <person name="Brown P.J."/>
            <person name="Kysela D.T."/>
            <person name="Buechlein A."/>
            <person name="Hemmerich C."/>
            <person name="Brun Y.V."/>
        </authorList>
    </citation>
    <scope>NUCLEOTIDE SEQUENCE [LARGE SCALE GENOMIC DNA]</scope>
    <source>
        <strain evidence="2">ATCC 49814 / DSM 5838 / IFAM 1418</strain>
    </source>
</reference>
<protein>
    <submittedName>
        <fullName evidence="1">Hexapaptide repeat-containing transferase</fullName>
    </submittedName>
</protein>
<dbReference type="AlphaFoldDB" id="C6XNU2"/>
<organism evidence="1 2">
    <name type="scientific">Hirschia baltica (strain ATCC 49814 / DSM 5838 / IFAM 1418)</name>
    <dbReference type="NCBI Taxonomy" id="582402"/>
    <lineage>
        <taxon>Bacteria</taxon>
        <taxon>Pseudomonadati</taxon>
        <taxon>Pseudomonadota</taxon>
        <taxon>Alphaproteobacteria</taxon>
        <taxon>Hyphomonadales</taxon>
        <taxon>Hyphomonadaceae</taxon>
        <taxon>Hirschia</taxon>
    </lineage>
</organism>
<proteinExistence type="predicted"/>
<dbReference type="Pfam" id="PF00132">
    <property type="entry name" value="Hexapep"/>
    <property type="match status" value="1"/>
</dbReference>
<accession>C6XNU2</accession>
<dbReference type="KEGG" id="hba:Hbal_0643"/>
<dbReference type="Proteomes" id="UP000002745">
    <property type="component" value="Chromosome"/>
</dbReference>
<dbReference type="OrthoDB" id="9803036at2"/>
<dbReference type="InterPro" id="IPR050484">
    <property type="entry name" value="Transf_Hexapept/Carb_Anhydrase"/>
</dbReference>
<evidence type="ECO:0000313" key="2">
    <source>
        <dbReference type="Proteomes" id="UP000002745"/>
    </source>
</evidence>
<dbReference type="InterPro" id="IPR047324">
    <property type="entry name" value="LbH_gamma_CA-like"/>
</dbReference>
<dbReference type="GO" id="GO:0016740">
    <property type="term" value="F:transferase activity"/>
    <property type="evidence" value="ECO:0007669"/>
    <property type="project" value="UniProtKB-KW"/>
</dbReference>
<evidence type="ECO:0000313" key="1">
    <source>
        <dbReference type="EMBL" id="ACT58345.1"/>
    </source>
</evidence>
<dbReference type="eggNOG" id="COG0663">
    <property type="taxonomic scope" value="Bacteria"/>
</dbReference>
<keyword evidence="1" id="KW-0808">Transferase</keyword>
<sequence>MAIYKLDAKTPITEDGVWVADTAQVIGDVHLKANSNVWFNAVIRGDVESIVIGENSNIQDGSVLHADAGSPLNIGKNVTVGHMVMLHGCDIGENSLIGIGATILNNARIGKNCIIGAHALIPEGKVIPDNSLVMGAPGKVVKEVTPEMVQGLKASAAHYVENSQRFAKGLVKICD</sequence>
<dbReference type="SUPFAM" id="SSF51161">
    <property type="entry name" value="Trimeric LpxA-like enzymes"/>
    <property type="match status" value="1"/>
</dbReference>
<dbReference type="STRING" id="582402.Hbal_0643"/>
<dbReference type="HOGENOM" id="CLU_064827_4_1_5"/>